<accession>A0A5N6JEV2</accession>
<dbReference type="PANTHER" id="PTHR47585">
    <property type="match status" value="1"/>
</dbReference>
<reference evidence="2 3" key="1">
    <citation type="submission" date="2019-04" db="EMBL/GenBank/DDBJ databases">
        <title>Fungal friends and foes A comparative genomics study of 23 Aspergillus species from section Flavi.</title>
        <authorList>
            <consortium name="DOE Joint Genome Institute"/>
            <person name="Kjaerbolling I."/>
            <person name="Vesth T.C."/>
            <person name="Frisvad J.C."/>
            <person name="Nybo J.L."/>
            <person name="Theobald S."/>
            <person name="Kildgaard S."/>
            <person name="Petersen T.I."/>
            <person name="Kuo A."/>
            <person name="Sato A."/>
            <person name="Lyhne E.K."/>
            <person name="Kogle M.E."/>
            <person name="Wiebenga A."/>
            <person name="Kun R.S."/>
            <person name="Lubbers R.J."/>
            <person name="Makela M.R."/>
            <person name="Barry K."/>
            <person name="Chovatia M."/>
            <person name="Clum A."/>
            <person name="Daum C."/>
            <person name="Haridas S."/>
            <person name="He G."/>
            <person name="LaButti K."/>
            <person name="Lipzen A."/>
            <person name="Mondo S."/>
            <person name="Pangilinan J."/>
            <person name="Riley R."/>
            <person name="Salamov A."/>
            <person name="Simmons B.A."/>
            <person name="Magnuson J.K."/>
            <person name="Henrissat B."/>
            <person name="Mortensen U.H."/>
            <person name="Larsen T.O."/>
            <person name="De vries R.P."/>
            <person name="Grigoriev I.V."/>
            <person name="Machida M."/>
            <person name="Baker S.E."/>
            <person name="Andersen M.R."/>
        </authorList>
    </citation>
    <scope>NUCLEOTIDE SEQUENCE [LARGE SCALE GENOMIC DNA]</scope>
    <source>
        <strain evidence="2 3">CBS 117635</strain>
    </source>
</reference>
<feature type="domain" description="AtuA-like ferredoxin-fold" evidence="1">
    <location>
        <begin position="71"/>
        <end position="170"/>
    </location>
</feature>
<protein>
    <recommendedName>
        <fullName evidence="1">AtuA-like ferredoxin-fold domain-containing protein</fullName>
    </recommendedName>
</protein>
<sequence length="182" mass="20782">MDLRTLAPKPYIRYFPARYQQSSLKVRAHVEGQPPIEVDPVPKTALFSGQASYEPTNPAALQSFGPTRRAPLGSIVPARSGDKGGNANVGLWVRSEDEWDWLRAFLSTPSFKKLLGDDYRPEYRVERFELPHLHAVHFVTYGILEEGVRSSPIIDGFAKSFREFVRTRQVDIPVRFLERPWV</sequence>
<keyword evidence="3" id="KW-1185">Reference proteome</keyword>
<dbReference type="EMBL" id="ML732772">
    <property type="protein sequence ID" value="KAB8277391.1"/>
    <property type="molecule type" value="Genomic_DNA"/>
</dbReference>
<dbReference type="InterPro" id="IPR056362">
    <property type="entry name" value="AtuA-like_ferredoxin_dom"/>
</dbReference>
<name>A0A5N6JEV2_9EURO</name>
<proteinExistence type="predicted"/>
<gene>
    <name evidence="2" type="ORF">BDV30DRAFT_192798</name>
</gene>
<dbReference type="PANTHER" id="PTHR47585:SF1">
    <property type="entry name" value="DUF1446 DOMAIN-CONTAINING PROTEIN"/>
    <property type="match status" value="1"/>
</dbReference>
<dbReference type="Proteomes" id="UP000326289">
    <property type="component" value="Unassembled WGS sequence"/>
</dbReference>
<dbReference type="Pfam" id="PF23544">
    <property type="entry name" value="AtuA_ferredoxin"/>
    <property type="match status" value="1"/>
</dbReference>
<dbReference type="AlphaFoldDB" id="A0A5N6JEV2"/>
<evidence type="ECO:0000313" key="3">
    <source>
        <dbReference type="Proteomes" id="UP000326289"/>
    </source>
</evidence>
<evidence type="ECO:0000259" key="1">
    <source>
        <dbReference type="Pfam" id="PF23544"/>
    </source>
</evidence>
<organism evidence="2 3">
    <name type="scientific">Aspergillus minisclerotigenes</name>
    <dbReference type="NCBI Taxonomy" id="656917"/>
    <lineage>
        <taxon>Eukaryota</taxon>
        <taxon>Fungi</taxon>
        <taxon>Dikarya</taxon>
        <taxon>Ascomycota</taxon>
        <taxon>Pezizomycotina</taxon>
        <taxon>Eurotiomycetes</taxon>
        <taxon>Eurotiomycetidae</taxon>
        <taxon>Eurotiales</taxon>
        <taxon>Aspergillaceae</taxon>
        <taxon>Aspergillus</taxon>
        <taxon>Aspergillus subgen. Circumdati</taxon>
    </lineage>
</organism>
<evidence type="ECO:0000313" key="2">
    <source>
        <dbReference type="EMBL" id="KAB8277391.1"/>
    </source>
</evidence>